<dbReference type="Gene3D" id="3.40.50.2000">
    <property type="entry name" value="Glycogen Phosphorylase B"/>
    <property type="match status" value="1"/>
</dbReference>
<gene>
    <name evidence="7" type="ORF">JI742_10270</name>
</gene>
<comment type="pathway">
    <text evidence="1">Protein modification; protein glycosylation.</text>
</comment>
<protein>
    <recommendedName>
        <fullName evidence="6">O-GlcNAc transferase C-terminal domain-containing protein</fullName>
    </recommendedName>
</protein>
<accession>A0A9X1BRS7</accession>
<dbReference type="EMBL" id="JAERRA010000001">
    <property type="protein sequence ID" value="MBL0720274.1"/>
    <property type="molecule type" value="Genomic_DNA"/>
</dbReference>
<keyword evidence="8" id="KW-1185">Reference proteome</keyword>
<dbReference type="Pfam" id="PF13844">
    <property type="entry name" value="Glyco_transf_41"/>
    <property type="match status" value="2"/>
</dbReference>
<name>A0A9X1BRS7_9BURK</name>
<dbReference type="InterPro" id="IPR029489">
    <property type="entry name" value="OGT/SEC/SPY_C"/>
</dbReference>
<dbReference type="PANTHER" id="PTHR44835">
    <property type="entry name" value="UDP-N-ACETYLGLUCOSAMINE--PEPTIDE N-ACETYLGLUCOSAMINYLTRANSFERASE SPINDLY-RELATED"/>
    <property type="match status" value="1"/>
</dbReference>
<dbReference type="AlphaFoldDB" id="A0A9X1BRS7"/>
<evidence type="ECO:0000313" key="8">
    <source>
        <dbReference type="Proteomes" id="UP000643207"/>
    </source>
</evidence>
<dbReference type="PANTHER" id="PTHR44835:SF1">
    <property type="entry name" value="PROTEIN O-GLCNAC TRANSFERASE"/>
    <property type="match status" value="1"/>
</dbReference>
<keyword evidence="3" id="KW-0808">Transferase</keyword>
<evidence type="ECO:0000256" key="1">
    <source>
        <dbReference type="ARBA" id="ARBA00004922"/>
    </source>
</evidence>
<feature type="domain" description="O-GlcNAc transferase C-terminal" evidence="6">
    <location>
        <begin position="496"/>
        <end position="676"/>
    </location>
</feature>
<organism evidence="7 8">
    <name type="scientific">Aquariibacter lacus</name>
    <dbReference type="NCBI Taxonomy" id="2801332"/>
    <lineage>
        <taxon>Bacteria</taxon>
        <taxon>Pseudomonadati</taxon>
        <taxon>Pseudomonadota</taxon>
        <taxon>Betaproteobacteria</taxon>
        <taxon>Burkholderiales</taxon>
        <taxon>Sphaerotilaceae</taxon>
        <taxon>Aquariibacter</taxon>
    </lineage>
</organism>
<dbReference type="InterPro" id="IPR011990">
    <property type="entry name" value="TPR-like_helical_dom_sf"/>
</dbReference>
<dbReference type="Gene3D" id="3.40.50.11380">
    <property type="match status" value="1"/>
</dbReference>
<dbReference type="Proteomes" id="UP000643207">
    <property type="component" value="Unassembled WGS sequence"/>
</dbReference>
<proteinExistence type="predicted"/>
<comment type="caution">
    <text evidence="7">The sequence shown here is derived from an EMBL/GenBank/DDBJ whole genome shotgun (WGS) entry which is preliminary data.</text>
</comment>
<reference evidence="7 8" key="1">
    <citation type="submission" date="2021-01" db="EMBL/GenBank/DDBJ databases">
        <title>Piscinibacter sp. Jin2 Genome sequencing and assembly.</title>
        <authorList>
            <person name="Kim I."/>
        </authorList>
    </citation>
    <scope>NUCLEOTIDE SEQUENCE [LARGE SCALE GENOMIC DNA]</scope>
    <source>
        <strain evidence="7 8">Jin2</strain>
    </source>
</reference>
<keyword evidence="5" id="KW-0802">TPR repeat</keyword>
<evidence type="ECO:0000256" key="2">
    <source>
        <dbReference type="ARBA" id="ARBA00022676"/>
    </source>
</evidence>
<sequence>MPPPRPRAAPAVPPPAARSHAEAQRLLAAGQAEAALVSLRAWLAQQPADVPAWMLAAQAAQLEGGTQAAVPVLLEGLAATQAHPRLRVRLTGLLESLDRHREAMFHFQMALEQAPEHAPALHRALARLRQQQGDWARAVESWRQAGPVLTPADHVDLAECAQRLGVEPLAERALEQARASTELAVLTRLAEVEASLNRVADACTTLGRAAALHPQQADAWFNLAKVQLEGWRSRDAVTSLDRLQSIHADHPGLHDLKALLAERLGDADEAQRLHQQRATQRPEDPTAQASFLFASLYRQALSPPELSRMHRQAFAAWPAVTLPAAPRAGRRIRLGYLGADLHHQHPVCIFMLPVLLGHDRHAFEVFFYNNGRVTDARTRHAQASLEHWRDISGLSDEAACELLRRDQLDLLVDLSGLTARNRLGVILRRAAPVQATLLAYPWTTGLPTMDAYVADPLTVPPEDFELHSERVLHLPHSVFCYAPDEDYALRPPAAREGVVFGSFNNLPKLSEACLRAWAAIVTGVPGARLLIKAPALNDALVRERLSARLAAAGLESTRLELRGPTALDGMMDEYHDMDVALDPFPYHGGTTSVQALWMGVPLISLAGRGFVRRMGASLLAPLGPQAGQVLTTEEAYIEAARHWGRQGPRSLAQRLTLRQAMAASPLHRIEAYTRDLEACWRSLLC</sequence>
<evidence type="ECO:0000256" key="3">
    <source>
        <dbReference type="ARBA" id="ARBA00022679"/>
    </source>
</evidence>
<evidence type="ECO:0000256" key="5">
    <source>
        <dbReference type="ARBA" id="ARBA00022803"/>
    </source>
</evidence>
<evidence type="ECO:0000256" key="4">
    <source>
        <dbReference type="ARBA" id="ARBA00022737"/>
    </source>
</evidence>
<evidence type="ECO:0000313" key="7">
    <source>
        <dbReference type="EMBL" id="MBL0720274.1"/>
    </source>
</evidence>
<keyword evidence="2" id="KW-0328">Glycosyltransferase</keyword>
<dbReference type="Gene3D" id="1.25.40.10">
    <property type="entry name" value="Tetratricopeptide repeat domain"/>
    <property type="match status" value="2"/>
</dbReference>
<dbReference type="InterPro" id="IPR051939">
    <property type="entry name" value="Glycosyltr_41/O-GlcNAc_trsf"/>
</dbReference>
<feature type="domain" description="O-GlcNAc transferase C-terminal" evidence="6">
    <location>
        <begin position="327"/>
        <end position="480"/>
    </location>
</feature>
<dbReference type="GO" id="GO:0016757">
    <property type="term" value="F:glycosyltransferase activity"/>
    <property type="evidence" value="ECO:0007669"/>
    <property type="project" value="UniProtKB-KW"/>
</dbReference>
<dbReference type="SUPFAM" id="SSF48452">
    <property type="entry name" value="TPR-like"/>
    <property type="match status" value="2"/>
</dbReference>
<evidence type="ECO:0000259" key="6">
    <source>
        <dbReference type="Pfam" id="PF13844"/>
    </source>
</evidence>
<keyword evidence="4" id="KW-0677">Repeat</keyword>